<dbReference type="PANTHER" id="PTHR33238">
    <property type="entry name" value="IRON (METAL) DEPENDENT REPRESSOR, DTXR FAMILY"/>
    <property type="match status" value="1"/>
</dbReference>
<dbReference type="InterPro" id="IPR008988">
    <property type="entry name" value="Transcriptional_repressor_C"/>
</dbReference>
<dbReference type="InterPro" id="IPR022687">
    <property type="entry name" value="HTH_DTXR"/>
</dbReference>
<dbReference type="GO" id="GO:0003700">
    <property type="term" value="F:DNA-binding transcription factor activity"/>
    <property type="evidence" value="ECO:0007669"/>
    <property type="project" value="InterPro"/>
</dbReference>
<evidence type="ECO:0000313" key="11">
    <source>
        <dbReference type="EMBL" id="OAP86295.1"/>
    </source>
</evidence>
<dbReference type="InterPro" id="IPR050536">
    <property type="entry name" value="DtxR_MntR_Metal-Reg"/>
</dbReference>
<reference evidence="11 12" key="1">
    <citation type="submission" date="2016-04" db="EMBL/GenBank/DDBJ databases">
        <title>Peptidophaga gingivicola gen. nov., sp. nov., isolated from human subgingival plaque.</title>
        <authorList>
            <person name="Beall C.J."/>
            <person name="Mokrzan E.M."/>
            <person name="Griffen A.L."/>
            <person name="Leys E.J."/>
        </authorList>
    </citation>
    <scope>NUCLEOTIDE SEQUENCE [LARGE SCALE GENOMIC DNA]</scope>
    <source>
        <strain evidence="11 12">BA112</strain>
    </source>
</reference>
<comment type="subcellular location">
    <subcellularLocation>
        <location evidence="1">Cytoplasm</location>
    </subcellularLocation>
</comment>
<keyword evidence="4" id="KW-0963">Cytoplasm</keyword>
<keyword evidence="5" id="KW-0408">Iron</keyword>
<accession>A0A179B4G7</accession>
<evidence type="ECO:0000256" key="5">
    <source>
        <dbReference type="ARBA" id="ARBA00023004"/>
    </source>
</evidence>
<evidence type="ECO:0000256" key="1">
    <source>
        <dbReference type="ARBA" id="ARBA00004496"/>
    </source>
</evidence>
<dbReference type="SUPFAM" id="SSF50037">
    <property type="entry name" value="C-terminal domain of transcriptional repressors"/>
    <property type="match status" value="1"/>
</dbReference>
<dbReference type="Gene3D" id="1.10.60.10">
    <property type="entry name" value="Iron dependent repressor, metal binding and dimerisation domain"/>
    <property type="match status" value="1"/>
</dbReference>
<dbReference type="GO" id="GO:0046914">
    <property type="term" value="F:transition metal ion binding"/>
    <property type="evidence" value="ECO:0007669"/>
    <property type="project" value="InterPro"/>
</dbReference>
<dbReference type="InterPro" id="IPR022689">
    <property type="entry name" value="Iron_dep_repressor"/>
</dbReference>
<dbReference type="InterPro" id="IPR036421">
    <property type="entry name" value="Fe_dep_repressor_sf"/>
</dbReference>
<dbReference type="Proteomes" id="UP000078368">
    <property type="component" value="Unassembled WGS sequence"/>
</dbReference>
<dbReference type="Pfam" id="PF02742">
    <property type="entry name" value="Fe_dep_repr_C"/>
    <property type="match status" value="1"/>
</dbReference>
<gene>
    <name evidence="11" type="ORF">A4H34_03775</name>
</gene>
<sequence>MSHLVDTAEMYLKAVYELEEEGIPPLRARLVERLEQSKPTVSETVARLERDGLMHVKNNRVVALTEEGKRQATRVMRKHRLAERLLLDVLGMPWSDVHEEACRWEHVMSDAVEERLETLLEHTDVDPYGNPIPGIEGVTSSAVQSDLHSVKDRVARGDLGEAVIVRIAEGVQTDPDFLGRLSAAGVVPGARVRIEDDGGRVTIAASGGGERPGEEESNKGAQPGREVKLSDWQQAHLFAR</sequence>
<protein>
    <submittedName>
        <fullName evidence="11">DtxR family iron (Metal) dependent repressor</fullName>
    </submittedName>
</protein>
<dbReference type="RefSeq" id="WP_064231135.1">
    <property type="nucleotide sequence ID" value="NZ_LVZK01000001.1"/>
</dbReference>
<keyword evidence="7" id="KW-0238">DNA-binding</keyword>
<dbReference type="Gene3D" id="1.10.10.10">
    <property type="entry name" value="Winged helix-like DNA-binding domain superfamily/Winged helix DNA-binding domain"/>
    <property type="match status" value="1"/>
</dbReference>
<dbReference type="GO" id="GO:0003677">
    <property type="term" value="F:DNA binding"/>
    <property type="evidence" value="ECO:0007669"/>
    <property type="project" value="UniProtKB-KW"/>
</dbReference>
<dbReference type="PANTHER" id="PTHR33238:SF10">
    <property type="entry name" value="IRON-DEPENDENT REPRESSOR IDER"/>
    <property type="match status" value="1"/>
</dbReference>
<dbReference type="InterPro" id="IPR038157">
    <property type="entry name" value="FeoA_core_dom"/>
</dbReference>
<dbReference type="SUPFAM" id="SSF47979">
    <property type="entry name" value="Iron-dependent repressor protein, dimerization domain"/>
    <property type="match status" value="1"/>
</dbReference>
<dbReference type="FunFam" id="1.10.60.10:FF:000001">
    <property type="entry name" value="Iron dependent repressor"/>
    <property type="match status" value="1"/>
</dbReference>
<evidence type="ECO:0000256" key="7">
    <source>
        <dbReference type="ARBA" id="ARBA00023125"/>
    </source>
</evidence>
<keyword evidence="12" id="KW-1185">Reference proteome</keyword>
<keyword evidence="8" id="KW-0804">Transcription</keyword>
<dbReference type="GO" id="GO:0045892">
    <property type="term" value="P:negative regulation of DNA-templated transcription"/>
    <property type="evidence" value="ECO:0007669"/>
    <property type="project" value="TreeGrafter"/>
</dbReference>
<dbReference type="SMART" id="SM00529">
    <property type="entry name" value="HTH_DTXR"/>
    <property type="match status" value="1"/>
</dbReference>
<evidence type="ECO:0000256" key="2">
    <source>
        <dbReference type="ARBA" id="ARBA00007871"/>
    </source>
</evidence>
<dbReference type="GO" id="GO:0005737">
    <property type="term" value="C:cytoplasm"/>
    <property type="evidence" value="ECO:0007669"/>
    <property type="project" value="UniProtKB-SubCell"/>
</dbReference>
<dbReference type="OrthoDB" id="3208141at2"/>
<dbReference type="InterPro" id="IPR007167">
    <property type="entry name" value="Fe-transptr_FeoA-like"/>
</dbReference>
<comment type="subunit">
    <text evidence="3">Homodimer.</text>
</comment>
<dbReference type="InterPro" id="IPR001367">
    <property type="entry name" value="Fe_dep_repressor"/>
</dbReference>
<dbReference type="Pfam" id="PF04023">
    <property type="entry name" value="FeoA"/>
    <property type="match status" value="1"/>
</dbReference>
<dbReference type="InterPro" id="IPR036390">
    <property type="entry name" value="WH_DNA-bd_sf"/>
</dbReference>
<organism evidence="11 12">
    <name type="scientific">Peptidiphaga gingivicola</name>
    <dbReference type="NCBI Taxonomy" id="2741497"/>
    <lineage>
        <taxon>Bacteria</taxon>
        <taxon>Bacillati</taxon>
        <taxon>Actinomycetota</taxon>
        <taxon>Actinomycetes</taxon>
        <taxon>Actinomycetales</taxon>
        <taxon>Actinomycetaceae</taxon>
        <taxon>Peptidiphaga</taxon>
    </lineage>
</organism>
<feature type="domain" description="HTH dtxR-type" evidence="10">
    <location>
        <begin position="4"/>
        <end position="65"/>
    </location>
</feature>
<dbReference type="PROSITE" id="PS50944">
    <property type="entry name" value="HTH_DTXR"/>
    <property type="match status" value="1"/>
</dbReference>
<evidence type="ECO:0000256" key="8">
    <source>
        <dbReference type="ARBA" id="ARBA00023163"/>
    </source>
</evidence>
<comment type="similarity">
    <text evidence="2">Belongs to the DtxR/MntR family.</text>
</comment>
<feature type="region of interest" description="Disordered" evidence="9">
    <location>
        <begin position="201"/>
        <end position="230"/>
    </location>
</feature>
<evidence type="ECO:0000256" key="4">
    <source>
        <dbReference type="ARBA" id="ARBA00022490"/>
    </source>
</evidence>
<dbReference type="Gene3D" id="2.30.30.90">
    <property type="match status" value="1"/>
</dbReference>
<dbReference type="STRING" id="1823756.A4H34_03775"/>
<dbReference type="SUPFAM" id="SSF46785">
    <property type="entry name" value="Winged helix' DNA-binding domain"/>
    <property type="match status" value="1"/>
</dbReference>
<keyword evidence="6" id="KW-0805">Transcription regulation</keyword>
<dbReference type="Pfam" id="PF01325">
    <property type="entry name" value="Fe_dep_repress"/>
    <property type="match status" value="1"/>
</dbReference>
<dbReference type="GO" id="GO:0046983">
    <property type="term" value="F:protein dimerization activity"/>
    <property type="evidence" value="ECO:0007669"/>
    <property type="project" value="InterPro"/>
</dbReference>
<comment type="caution">
    <text evidence="11">The sequence shown here is derived from an EMBL/GenBank/DDBJ whole genome shotgun (WGS) entry which is preliminary data.</text>
</comment>
<name>A0A179B4G7_9ACTO</name>
<dbReference type="InterPro" id="IPR036388">
    <property type="entry name" value="WH-like_DNA-bd_sf"/>
</dbReference>
<dbReference type="AlphaFoldDB" id="A0A179B4G7"/>
<evidence type="ECO:0000256" key="3">
    <source>
        <dbReference type="ARBA" id="ARBA00011738"/>
    </source>
</evidence>
<evidence type="ECO:0000256" key="9">
    <source>
        <dbReference type="SAM" id="MobiDB-lite"/>
    </source>
</evidence>
<evidence type="ECO:0000259" key="10">
    <source>
        <dbReference type="PROSITE" id="PS50944"/>
    </source>
</evidence>
<evidence type="ECO:0000256" key="6">
    <source>
        <dbReference type="ARBA" id="ARBA00023015"/>
    </source>
</evidence>
<proteinExistence type="inferred from homology"/>
<evidence type="ECO:0000313" key="12">
    <source>
        <dbReference type="Proteomes" id="UP000078368"/>
    </source>
</evidence>
<dbReference type="EMBL" id="LVZK01000001">
    <property type="protein sequence ID" value="OAP86295.1"/>
    <property type="molecule type" value="Genomic_DNA"/>
</dbReference>